<dbReference type="PATRIC" id="fig|1172190.3.peg.1912"/>
<gene>
    <name evidence="10" type="primary">plsY</name>
    <name evidence="11" type="ORF">M947_09890</name>
</gene>
<feature type="transmembrane region" description="Helical" evidence="10">
    <location>
        <begin position="100"/>
        <end position="119"/>
    </location>
</feature>
<evidence type="ECO:0000256" key="5">
    <source>
        <dbReference type="ARBA" id="ARBA00022989"/>
    </source>
</evidence>
<keyword evidence="2 10" id="KW-0444">Lipid biosynthesis</keyword>
<comment type="caution">
    <text evidence="11">The sequence shown here is derived from an EMBL/GenBank/DDBJ whole genome shotgun (WGS) entry which is preliminary data.</text>
</comment>
<dbReference type="NCBIfam" id="TIGR00023">
    <property type="entry name" value="glycerol-3-phosphate 1-O-acyltransferase PlsY"/>
    <property type="match status" value="1"/>
</dbReference>
<dbReference type="UniPathway" id="UPA00085"/>
<dbReference type="EC" id="2.3.1.275" evidence="10"/>
<evidence type="ECO:0000313" key="12">
    <source>
        <dbReference type="Proteomes" id="UP000015520"/>
    </source>
</evidence>
<organism evidence="11 12">
    <name type="scientific">Sulfurimonas hongkongensis</name>
    <dbReference type="NCBI Taxonomy" id="1172190"/>
    <lineage>
        <taxon>Bacteria</taxon>
        <taxon>Pseudomonadati</taxon>
        <taxon>Campylobacterota</taxon>
        <taxon>Epsilonproteobacteria</taxon>
        <taxon>Campylobacterales</taxon>
        <taxon>Sulfurimonadaceae</taxon>
        <taxon>Sulfurimonas</taxon>
    </lineage>
</organism>
<keyword evidence="4 10" id="KW-0812">Transmembrane</keyword>
<protein>
    <recommendedName>
        <fullName evidence="10">Glycerol-3-phosphate acyltransferase</fullName>
    </recommendedName>
    <alternativeName>
        <fullName evidence="10">Acyl-PO4 G3P acyltransferase</fullName>
    </alternativeName>
    <alternativeName>
        <fullName evidence="10">Acyl-phosphate--glycerol-3-phosphate acyltransferase</fullName>
    </alternativeName>
    <alternativeName>
        <fullName evidence="10">G3P acyltransferase</fullName>
        <shortName evidence="10">GPAT</shortName>
        <ecNumber evidence="10">2.3.1.275</ecNumber>
    </alternativeName>
    <alternativeName>
        <fullName evidence="10">Lysophosphatidic acid synthase</fullName>
        <shortName evidence="10">LPA synthase</shortName>
    </alternativeName>
</protein>
<feature type="transmembrane region" description="Helical" evidence="10">
    <location>
        <begin position="20"/>
        <end position="37"/>
    </location>
</feature>
<evidence type="ECO:0000256" key="8">
    <source>
        <dbReference type="ARBA" id="ARBA00023209"/>
    </source>
</evidence>
<keyword evidence="9 10" id="KW-1208">Phospholipid metabolism</keyword>
<evidence type="ECO:0000256" key="9">
    <source>
        <dbReference type="ARBA" id="ARBA00023264"/>
    </source>
</evidence>
<comment type="subcellular location">
    <subcellularLocation>
        <location evidence="10">Cell membrane</location>
        <topology evidence="10">Multi-pass membrane protein</topology>
    </subcellularLocation>
</comment>
<evidence type="ECO:0000256" key="7">
    <source>
        <dbReference type="ARBA" id="ARBA00023136"/>
    </source>
</evidence>
<dbReference type="Proteomes" id="UP000015520">
    <property type="component" value="Unassembled WGS sequence"/>
</dbReference>
<sequence>MSQLIFEVFMEFLLNTNVQFFIAAYLVGGIPFGLLLAKQFAGVDIKSSGSKSIGATNVLRVVKEKDPVLAKKLGIATLALDAIKGVVVLVTAYFVGLSEATLWAIAVLAVIGHCFSPYLGLEGGKGIATGFGVMMFMLPLETIIALIVWAIGAKTIRISSISSLTAVASLLVASFILHPEMAHAPVVFIVFILFYKHIPNIIRLIQGQEVRVV</sequence>
<evidence type="ECO:0000256" key="10">
    <source>
        <dbReference type="HAMAP-Rule" id="MF_01043"/>
    </source>
</evidence>
<keyword evidence="1 10" id="KW-1003">Cell membrane</keyword>
<dbReference type="GO" id="GO:0043772">
    <property type="term" value="F:acyl-phosphate glycerol-3-phosphate acyltransferase activity"/>
    <property type="evidence" value="ECO:0007669"/>
    <property type="project" value="UniProtKB-UniRule"/>
</dbReference>
<dbReference type="EMBL" id="AUPZ01000013">
    <property type="protein sequence ID" value="EQB35583.1"/>
    <property type="molecule type" value="Genomic_DNA"/>
</dbReference>
<comment type="pathway">
    <text evidence="10">Lipid metabolism; phospholipid metabolism.</text>
</comment>
<feature type="transmembrane region" description="Helical" evidence="10">
    <location>
        <begin position="73"/>
        <end position="94"/>
    </location>
</feature>
<comment type="catalytic activity">
    <reaction evidence="10">
        <text>an acyl phosphate + sn-glycerol 3-phosphate = a 1-acyl-sn-glycero-3-phosphate + phosphate</text>
        <dbReference type="Rhea" id="RHEA:34075"/>
        <dbReference type="ChEBI" id="CHEBI:43474"/>
        <dbReference type="ChEBI" id="CHEBI:57597"/>
        <dbReference type="ChEBI" id="CHEBI:57970"/>
        <dbReference type="ChEBI" id="CHEBI:59918"/>
        <dbReference type="EC" id="2.3.1.275"/>
    </reaction>
</comment>
<comment type="similarity">
    <text evidence="10">Belongs to the PlsY family.</text>
</comment>
<evidence type="ECO:0000256" key="2">
    <source>
        <dbReference type="ARBA" id="ARBA00022516"/>
    </source>
</evidence>
<dbReference type="InterPro" id="IPR003811">
    <property type="entry name" value="G3P_acylTferase_PlsY"/>
</dbReference>
<dbReference type="GO" id="GO:0008654">
    <property type="term" value="P:phospholipid biosynthetic process"/>
    <property type="evidence" value="ECO:0007669"/>
    <property type="project" value="UniProtKB-UniRule"/>
</dbReference>
<dbReference type="Pfam" id="PF02660">
    <property type="entry name" value="G3P_acyltransf"/>
    <property type="match status" value="1"/>
</dbReference>
<evidence type="ECO:0000256" key="3">
    <source>
        <dbReference type="ARBA" id="ARBA00022679"/>
    </source>
</evidence>
<dbReference type="GO" id="GO:0005886">
    <property type="term" value="C:plasma membrane"/>
    <property type="evidence" value="ECO:0007669"/>
    <property type="project" value="UniProtKB-SubCell"/>
</dbReference>
<proteinExistence type="inferred from homology"/>
<dbReference type="STRING" id="1172190.M947_09890"/>
<keyword evidence="12" id="KW-1185">Reference proteome</keyword>
<evidence type="ECO:0000256" key="1">
    <source>
        <dbReference type="ARBA" id="ARBA00022475"/>
    </source>
</evidence>
<evidence type="ECO:0000256" key="4">
    <source>
        <dbReference type="ARBA" id="ARBA00022692"/>
    </source>
</evidence>
<name>T0KQH9_9BACT</name>
<keyword evidence="8 10" id="KW-0594">Phospholipid biosynthesis</keyword>
<dbReference type="SMART" id="SM01207">
    <property type="entry name" value="G3P_acyltransf"/>
    <property type="match status" value="1"/>
</dbReference>
<dbReference type="HAMAP" id="MF_01043">
    <property type="entry name" value="PlsY"/>
    <property type="match status" value="1"/>
</dbReference>
<dbReference type="PANTHER" id="PTHR30309:SF0">
    <property type="entry name" value="GLYCEROL-3-PHOSPHATE ACYLTRANSFERASE-RELATED"/>
    <property type="match status" value="1"/>
</dbReference>
<feature type="transmembrane region" description="Helical" evidence="10">
    <location>
        <begin position="131"/>
        <end position="151"/>
    </location>
</feature>
<feature type="transmembrane region" description="Helical" evidence="10">
    <location>
        <begin position="171"/>
        <end position="195"/>
    </location>
</feature>
<keyword evidence="7 10" id="KW-0472">Membrane</keyword>
<evidence type="ECO:0000256" key="6">
    <source>
        <dbReference type="ARBA" id="ARBA00023098"/>
    </source>
</evidence>
<keyword evidence="11" id="KW-0012">Acyltransferase</keyword>
<keyword evidence="6 10" id="KW-0443">Lipid metabolism</keyword>
<comment type="function">
    <text evidence="10">Catalyzes the transfer of an acyl group from acyl-phosphate (acyl-PO(4)) to glycerol-3-phosphate (G3P) to form lysophosphatidic acid (LPA). This enzyme utilizes acyl-phosphate as fatty acyl donor, but not acyl-CoA or acyl-ACP.</text>
</comment>
<evidence type="ECO:0000313" key="11">
    <source>
        <dbReference type="EMBL" id="EQB35583.1"/>
    </source>
</evidence>
<keyword evidence="3 10" id="KW-0808">Transferase</keyword>
<accession>T0KQH9</accession>
<reference evidence="11 12" key="1">
    <citation type="submission" date="2013-07" db="EMBL/GenBank/DDBJ databases">
        <title>Sulfurimonas hongkongensis AST-10 Genome Sequencing.</title>
        <authorList>
            <person name="Cai L."/>
            <person name="Zhang T."/>
        </authorList>
    </citation>
    <scope>NUCLEOTIDE SEQUENCE [LARGE SCALE GENOMIC DNA]</scope>
    <source>
        <strain evidence="11 12">AST-10</strain>
    </source>
</reference>
<dbReference type="eggNOG" id="COG0344">
    <property type="taxonomic scope" value="Bacteria"/>
</dbReference>
<dbReference type="PANTHER" id="PTHR30309">
    <property type="entry name" value="INNER MEMBRANE PROTEIN YGIH"/>
    <property type="match status" value="1"/>
</dbReference>
<keyword evidence="5 10" id="KW-1133">Transmembrane helix</keyword>
<comment type="subunit">
    <text evidence="10">Probably interacts with PlsX.</text>
</comment>
<dbReference type="AlphaFoldDB" id="T0KQH9"/>